<evidence type="ECO:0000313" key="3">
    <source>
        <dbReference type="Proteomes" id="UP000184310"/>
    </source>
</evidence>
<dbReference type="EMBL" id="FQZB01000010">
    <property type="protein sequence ID" value="SHJ75398.1"/>
    <property type="molecule type" value="Genomic_DNA"/>
</dbReference>
<dbReference type="STRING" id="1121302.SAMN02745163_02515"/>
<reference evidence="2 3" key="1">
    <citation type="submission" date="2016-11" db="EMBL/GenBank/DDBJ databases">
        <authorList>
            <person name="Jaros S."/>
            <person name="Januszkiewicz K."/>
            <person name="Wedrychowicz H."/>
        </authorList>
    </citation>
    <scope>NUCLEOTIDE SEQUENCE [LARGE SCALE GENOMIC DNA]</scope>
    <source>
        <strain evidence="2 3">DSM 21758</strain>
    </source>
</reference>
<organism evidence="2 3">
    <name type="scientific">Clostridium cavendishii DSM 21758</name>
    <dbReference type="NCBI Taxonomy" id="1121302"/>
    <lineage>
        <taxon>Bacteria</taxon>
        <taxon>Bacillati</taxon>
        <taxon>Bacillota</taxon>
        <taxon>Clostridia</taxon>
        <taxon>Eubacteriales</taxon>
        <taxon>Clostridiaceae</taxon>
        <taxon>Clostridium</taxon>
    </lineage>
</organism>
<protein>
    <recommendedName>
        <fullName evidence="1">REase associating with pPIWI RE domain-containing protein</fullName>
    </recommendedName>
</protein>
<dbReference type="RefSeq" id="WP_072988020.1">
    <property type="nucleotide sequence ID" value="NZ_FQZB01000010.1"/>
</dbReference>
<proteinExistence type="predicted"/>
<accession>A0A1M6LW28</accession>
<dbReference type="Pfam" id="PF18154">
    <property type="entry name" value="pPIWI_RE_REase"/>
    <property type="match status" value="1"/>
</dbReference>
<evidence type="ECO:0000259" key="1">
    <source>
        <dbReference type="Pfam" id="PF18154"/>
    </source>
</evidence>
<name>A0A1M6LW28_9CLOT</name>
<gene>
    <name evidence="2" type="ORF">SAMN02745163_02515</name>
</gene>
<feature type="domain" description="REase associating with pPIWI RE" evidence="1">
    <location>
        <begin position="232"/>
        <end position="311"/>
    </location>
</feature>
<evidence type="ECO:0000313" key="2">
    <source>
        <dbReference type="EMBL" id="SHJ75398.1"/>
    </source>
</evidence>
<sequence length="331" mass="38952">MTTIEYFDDLLEMLLNSNKKSFSIENLYSVMYKHETIKFTNILHFVNYLNETTISEMNVENIEKYINTSKLDITLLDNNIVNIKLFEILDTLNNRAETRFDKLYKFCQNHKYGQIIYTNTRLFISNYPIIHRNIFKNIKDGIELKLLSKLPTISKKDRDFIFDYVKSNYKTINVTKDKIGICERCGYLIGNDSNSFKYHKQCQGYKTLYIEASNNLLVAEASAYKDIVLPTRLEIEIKDALDKHGYKYELFPSLELEGDIKVYINDTELFLDAKAYEIPAYLKEELDKKPHYKNRLIIVPSRVYNSMSDLKAFGYKIYSIDTLLQYLKGVI</sequence>
<keyword evidence="3" id="KW-1185">Reference proteome</keyword>
<dbReference type="AlphaFoldDB" id="A0A1M6LW28"/>
<dbReference type="Proteomes" id="UP000184310">
    <property type="component" value="Unassembled WGS sequence"/>
</dbReference>
<dbReference type="InterPro" id="IPR040828">
    <property type="entry name" value="pPIWI_RE_REase"/>
</dbReference>